<feature type="domain" description="FAD-binding PCMH-type" evidence="5">
    <location>
        <begin position="99"/>
        <end position="283"/>
    </location>
</feature>
<comment type="caution">
    <text evidence="6">The sequence shown here is derived from an EMBL/GenBank/DDBJ whole genome shotgun (WGS) entry which is preliminary data.</text>
</comment>
<dbReference type="PANTHER" id="PTHR13878">
    <property type="entry name" value="GULONOLACTONE OXIDASE"/>
    <property type="match status" value="1"/>
</dbReference>
<dbReference type="GO" id="GO:0016491">
    <property type="term" value="F:oxidoreductase activity"/>
    <property type="evidence" value="ECO:0007669"/>
    <property type="project" value="UniProtKB-KW"/>
</dbReference>
<proteinExistence type="inferred from homology"/>
<dbReference type="InterPro" id="IPR016166">
    <property type="entry name" value="FAD-bd_PCMH"/>
</dbReference>
<reference evidence="6" key="1">
    <citation type="submission" date="2021-01" db="EMBL/GenBank/DDBJ databases">
        <title>Adiantum capillus-veneris genome.</title>
        <authorList>
            <person name="Fang Y."/>
            <person name="Liao Q."/>
        </authorList>
    </citation>
    <scope>NUCLEOTIDE SEQUENCE</scope>
    <source>
        <strain evidence="6">H3</strain>
        <tissue evidence="6">Leaf</tissue>
    </source>
</reference>
<evidence type="ECO:0000313" key="6">
    <source>
        <dbReference type="EMBL" id="KAI5081933.1"/>
    </source>
</evidence>
<evidence type="ECO:0000256" key="3">
    <source>
        <dbReference type="ARBA" id="ARBA00023002"/>
    </source>
</evidence>
<dbReference type="Pfam" id="PF01565">
    <property type="entry name" value="FAD_binding_4"/>
    <property type="match status" value="1"/>
</dbReference>
<dbReference type="OrthoDB" id="1934989at2759"/>
<dbReference type="InterPro" id="IPR050432">
    <property type="entry name" value="FAD-linked_Oxidoreductases_BP"/>
</dbReference>
<dbReference type="InterPro" id="IPR016169">
    <property type="entry name" value="FAD-bd_PCMH_sub2"/>
</dbReference>
<gene>
    <name evidence="6" type="ORF">GOP47_0001676</name>
</gene>
<comment type="similarity">
    <text evidence="2">Belongs to the oxygen-dependent FAD-linked oxidoreductase family.</text>
</comment>
<sequence>MASCNRCRAFCGLVFLIFLVQTTSSTCFHATSGTTTGGSKAGTATVSTNRSCSTGAPARRATRVSTSSAGGNLHYPTVTCMGAAACTVQNAYGAWPERGQCRAAMAVFPTTEQEVIEAVARAAQRGQSIKVVTATGHSRPRWACPRGNEGLIISTQNLNRRIDVDQNALRVTVDSGVQVRQLIDTLARAGLALTHSPYLDAMTVGGLLSTGSHGSSLVGKGPAVHEYVQSMRLVVPASAKQGFARVVKLEGGQPDQQLLFQAAKVSLGLLGVMSQVTLAVEPQFKRAIEKEISSDDALEERILEVGKAYDFGDVLWLPSMHRMVVSKEWRLPCHTPGNEINAYVAFQPTHFLIKSILRTLGS</sequence>
<dbReference type="Gene3D" id="3.30.43.10">
    <property type="entry name" value="Uridine Diphospho-n-acetylenolpyruvylglucosamine Reductase, domain 2"/>
    <property type="match status" value="1"/>
</dbReference>
<dbReference type="SUPFAM" id="SSF56176">
    <property type="entry name" value="FAD-binding/transporter-associated domain-like"/>
    <property type="match status" value="1"/>
</dbReference>
<evidence type="ECO:0000256" key="2">
    <source>
        <dbReference type="ARBA" id="ARBA00005466"/>
    </source>
</evidence>
<dbReference type="EMBL" id="JABFUD020000003">
    <property type="protein sequence ID" value="KAI5081933.1"/>
    <property type="molecule type" value="Genomic_DNA"/>
</dbReference>
<dbReference type="PANTHER" id="PTHR13878:SF67">
    <property type="entry name" value="L-GULONOLACTONE OXIDASE 5"/>
    <property type="match status" value="1"/>
</dbReference>
<evidence type="ECO:0000259" key="5">
    <source>
        <dbReference type="PROSITE" id="PS51387"/>
    </source>
</evidence>
<keyword evidence="4" id="KW-0732">Signal</keyword>
<keyword evidence="7" id="KW-1185">Reference proteome</keyword>
<evidence type="ECO:0000313" key="7">
    <source>
        <dbReference type="Proteomes" id="UP000886520"/>
    </source>
</evidence>
<comment type="cofactor">
    <cofactor evidence="1">
        <name>FAD</name>
        <dbReference type="ChEBI" id="CHEBI:57692"/>
    </cofactor>
</comment>
<dbReference type="PROSITE" id="PS51387">
    <property type="entry name" value="FAD_PCMH"/>
    <property type="match status" value="1"/>
</dbReference>
<feature type="chain" id="PRO_5039534252" description="FAD-binding PCMH-type domain-containing protein" evidence="4">
    <location>
        <begin position="26"/>
        <end position="362"/>
    </location>
</feature>
<dbReference type="GO" id="GO:0071949">
    <property type="term" value="F:FAD binding"/>
    <property type="evidence" value="ECO:0007669"/>
    <property type="project" value="InterPro"/>
</dbReference>
<dbReference type="Gene3D" id="3.30.465.10">
    <property type="match status" value="1"/>
</dbReference>
<dbReference type="AlphaFoldDB" id="A0A9D4VA61"/>
<protein>
    <recommendedName>
        <fullName evidence="5">FAD-binding PCMH-type domain-containing protein</fullName>
    </recommendedName>
</protein>
<keyword evidence="3" id="KW-0560">Oxidoreductase</keyword>
<dbReference type="InterPro" id="IPR016167">
    <property type="entry name" value="FAD-bd_PCMH_sub1"/>
</dbReference>
<evidence type="ECO:0000256" key="4">
    <source>
        <dbReference type="SAM" id="SignalP"/>
    </source>
</evidence>
<evidence type="ECO:0000256" key="1">
    <source>
        <dbReference type="ARBA" id="ARBA00001974"/>
    </source>
</evidence>
<feature type="signal peptide" evidence="4">
    <location>
        <begin position="1"/>
        <end position="25"/>
    </location>
</feature>
<dbReference type="Proteomes" id="UP000886520">
    <property type="component" value="Chromosome 2"/>
</dbReference>
<dbReference type="InterPro" id="IPR006094">
    <property type="entry name" value="Oxid_FAD_bind_N"/>
</dbReference>
<organism evidence="6 7">
    <name type="scientific">Adiantum capillus-veneris</name>
    <name type="common">Maidenhair fern</name>
    <dbReference type="NCBI Taxonomy" id="13818"/>
    <lineage>
        <taxon>Eukaryota</taxon>
        <taxon>Viridiplantae</taxon>
        <taxon>Streptophyta</taxon>
        <taxon>Embryophyta</taxon>
        <taxon>Tracheophyta</taxon>
        <taxon>Polypodiopsida</taxon>
        <taxon>Polypodiidae</taxon>
        <taxon>Polypodiales</taxon>
        <taxon>Pteridineae</taxon>
        <taxon>Pteridaceae</taxon>
        <taxon>Vittarioideae</taxon>
        <taxon>Adiantum</taxon>
    </lineage>
</organism>
<name>A0A9D4VA61_ADICA</name>
<dbReference type="InterPro" id="IPR036318">
    <property type="entry name" value="FAD-bd_PCMH-like_sf"/>
</dbReference>
<accession>A0A9D4VA61</accession>